<protein>
    <submittedName>
        <fullName evidence="2">Uncharacterized protein</fullName>
    </submittedName>
</protein>
<reference evidence="2 3" key="1">
    <citation type="submission" date="2024-04" db="EMBL/GenBank/DDBJ databases">
        <title>Phyllosticta paracitricarpa is synonymous to the EU quarantine fungus P. citricarpa based on phylogenomic analyses.</title>
        <authorList>
            <consortium name="Lawrence Berkeley National Laboratory"/>
            <person name="Van Ingen-Buijs V.A."/>
            <person name="Van Westerhoven A.C."/>
            <person name="Haridas S."/>
            <person name="Skiadas P."/>
            <person name="Martin F."/>
            <person name="Groenewald J.Z."/>
            <person name="Crous P.W."/>
            <person name="Seidl M.F."/>
        </authorList>
    </citation>
    <scope>NUCLEOTIDE SEQUENCE [LARGE SCALE GENOMIC DNA]</scope>
    <source>
        <strain evidence="2 3">CBS 123374</strain>
    </source>
</reference>
<sequence length="212" mass="24073">MSCIAICLSHEIALLHFFTLRVCLSSPHFHCCFISSQSTLLHFSSISPKSLATPTVITGVFASTCMFRHHCSLRSFLMSSTNDCNGRNPQEGGGEEASRSLCTVPCRSLPRFQQDAEMDQTRRMGRVEKRLRQTESKKDNKTTDGAWRGTSYGAARCGRRRRRRSLSLLYYPWQGGGTKPKETKKKKKTWHHIMPEGDGWHSIINLYDRSAL</sequence>
<gene>
    <name evidence="2" type="ORF">HDK90DRAFT_11532</name>
</gene>
<evidence type="ECO:0000256" key="1">
    <source>
        <dbReference type="SAM" id="SignalP"/>
    </source>
</evidence>
<dbReference type="EMBL" id="JBBWRZ010000001">
    <property type="protein sequence ID" value="KAK8246464.1"/>
    <property type="molecule type" value="Genomic_DNA"/>
</dbReference>
<name>A0ABR1Z237_9PEZI</name>
<accession>A0ABR1Z237</accession>
<proteinExistence type="predicted"/>
<feature type="chain" id="PRO_5046971574" evidence="1">
    <location>
        <begin position="26"/>
        <end position="212"/>
    </location>
</feature>
<comment type="caution">
    <text evidence="2">The sequence shown here is derived from an EMBL/GenBank/DDBJ whole genome shotgun (WGS) entry which is preliminary data.</text>
</comment>
<keyword evidence="1" id="KW-0732">Signal</keyword>
<evidence type="ECO:0000313" key="2">
    <source>
        <dbReference type="EMBL" id="KAK8246464.1"/>
    </source>
</evidence>
<dbReference type="Proteomes" id="UP001492380">
    <property type="component" value="Unassembled WGS sequence"/>
</dbReference>
<feature type="signal peptide" evidence="1">
    <location>
        <begin position="1"/>
        <end position="25"/>
    </location>
</feature>
<keyword evidence="3" id="KW-1185">Reference proteome</keyword>
<evidence type="ECO:0000313" key="3">
    <source>
        <dbReference type="Proteomes" id="UP001492380"/>
    </source>
</evidence>
<organism evidence="2 3">
    <name type="scientific">Phyllosticta capitalensis</name>
    <dbReference type="NCBI Taxonomy" id="121624"/>
    <lineage>
        <taxon>Eukaryota</taxon>
        <taxon>Fungi</taxon>
        <taxon>Dikarya</taxon>
        <taxon>Ascomycota</taxon>
        <taxon>Pezizomycotina</taxon>
        <taxon>Dothideomycetes</taxon>
        <taxon>Dothideomycetes incertae sedis</taxon>
        <taxon>Botryosphaeriales</taxon>
        <taxon>Phyllostictaceae</taxon>
        <taxon>Phyllosticta</taxon>
    </lineage>
</organism>